<feature type="transmembrane region" description="Helical" evidence="9">
    <location>
        <begin position="62"/>
        <end position="86"/>
    </location>
</feature>
<keyword evidence="3" id="KW-1003">Cell membrane</keyword>
<organism evidence="10">
    <name type="scientific">marine sediment metagenome</name>
    <dbReference type="NCBI Taxonomy" id="412755"/>
    <lineage>
        <taxon>unclassified sequences</taxon>
        <taxon>metagenomes</taxon>
        <taxon>ecological metagenomes</taxon>
    </lineage>
</organism>
<dbReference type="Gene3D" id="1.10.3470.10">
    <property type="entry name" value="ABC transporter involved in vitamin B12 uptake, BtuC"/>
    <property type="match status" value="1"/>
</dbReference>
<feature type="transmembrane region" description="Helical" evidence="9">
    <location>
        <begin position="95"/>
        <end position="116"/>
    </location>
</feature>
<evidence type="ECO:0000256" key="7">
    <source>
        <dbReference type="ARBA" id="ARBA00023136"/>
    </source>
</evidence>
<feature type="transmembrane region" description="Helical" evidence="9">
    <location>
        <begin position="189"/>
        <end position="211"/>
    </location>
</feature>
<comment type="similarity">
    <text evidence="8">Belongs to the binding-protein-dependent transport system permease family. LivHM subfamily.</text>
</comment>
<evidence type="ECO:0000256" key="1">
    <source>
        <dbReference type="ARBA" id="ARBA00004651"/>
    </source>
</evidence>
<gene>
    <name evidence="10" type="ORF">S03H2_41175</name>
</gene>
<evidence type="ECO:0000256" key="4">
    <source>
        <dbReference type="ARBA" id="ARBA00022692"/>
    </source>
</evidence>
<protein>
    <recommendedName>
        <fullName evidence="11">Branched-chain amino acid ABC transporter permease</fullName>
    </recommendedName>
</protein>
<accession>X1JDU5</accession>
<feature type="transmembrane region" description="Helical" evidence="9">
    <location>
        <begin position="40"/>
        <end position="56"/>
    </location>
</feature>
<keyword evidence="4 9" id="KW-0812">Transmembrane</keyword>
<sequence>MVDATIISFVISGIIQGSIYSLLAMGFSLVYGVGGILNQAHGAFYVISTYLFYWYFINIPTFGWIVGIIVALIVTTLIGGLIYFLLIKPLKDSHVGVVIVTFAFAFFIENLVGILVDKQYHNIPYLIPGNFNILGVNVPYHYILILVIALSLVFFITLFINKSKLGKSIRAVAQDSEAASLMGINVDRILAYTLMISAFLAAAAAILNVPVDI</sequence>
<evidence type="ECO:0000256" key="9">
    <source>
        <dbReference type="SAM" id="Phobius"/>
    </source>
</evidence>
<reference evidence="10" key="1">
    <citation type="journal article" date="2014" name="Front. Microbiol.">
        <title>High frequency of phylogenetically diverse reductive dehalogenase-homologous genes in deep subseafloor sedimentary metagenomes.</title>
        <authorList>
            <person name="Kawai M."/>
            <person name="Futagami T."/>
            <person name="Toyoda A."/>
            <person name="Takaki Y."/>
            <person name="Nishi S."/>
            <person name="Hori S."/>
            <person name="Arai W."/>
            <person name="Tsubouchi T."/>
            <person name="Morono Y."/>
            <person name="Uchiyama I."/>
            <person name="Ito T."/>
            <person name="Fujiyama A."/>
            <person name="Inagaki F."/>
            <person name="Takami H."/>
        </authorList>
    </citation>
    <scope>NUCLEOTIDE SEQUENCE</scope>
    <source>
        <strain evidence="10">Expedition CK06-06</strain>
    </source>
</reference>
<dbReference type="AlphaFoldDB" id="X1JDU5"/>
<feature type="transmembrane region" description="Helical" evidence="9">
    <location>
        <begin position="6"/>
        <end position="33"/>
    </location>
</feature>
<evidence type="ECO:0000256" key="8">
    <source>
        <dbReference type="ARBA" id="ARBA00037998"/>
    </source>
</evidence>
<keyword evidence="7 9" id="KW-0472">Membrane</keyword>
<dbReference type="SUPFAM" id="SSF81345">
    <property type="entry name" value="ABC transporter involved in vitamin B12 uptake, BtuC"/>
    <property type="match status" value="1"/>
</dbReference>
<dbReference type="GO" id="GO:0006865">
    <property type="term" value="P:amino acid transport"/>
    <property type="evidence" value="ECO:0007669"/>
    <property type="project" value="UniProtKB-KW"/>
</dbReference>
<dbReference type="InterPro" id="IPR052157">
    <property type="entry name" value="BCAA_transport_permease"/>
</dbReference>
<comment type="caution">
    <text evidence="10">The sequence shown here is derived from an EMBL/GenBank/DDBJ whole genome shotgun (WGS) entry which is preliminary data.</text>
</comment>
<evidence type="ECO:0008006" key="11">
    <source>
        <dbReference type="Google" id="ProtNLM"/>
    </source>
</evidence>
<keyword evidence="5" id="KW-0029">Amino-acid transport</keyword>
<dbReference type="Pfam" id="PF02653">
    <property type="entry name" value="BPD_transp_2"/>
    <property type="match status" value="1"/>
</dbReference>
<evidence type="ECO:0000256" key="3">
    <source>
        <dbReference type="ARBA" id="ARBA00022475"/>
    </source>
</evidence>
<evidence type="ECO:0000313" key="10">
    <source>
        <dbReference type="EMBL" id="GAH67933.1"/>
    </source>
</evidence>
<dbReference type="EMBL" id="BARU01025565">
    <property type="protein sequence ID" value="GAH67933.1"/>
    <property type="molecule type" value="Genomic_DNA"/>
</dbReference>
<keyword evidence="6 9" id="KW-1133">Transmembrane helix</keyword>
<dbReference type="GO" id="GO:0005886">
    <property type="term" value="C:plasma membrane"/>
    <property type="evidence" value="ECO:0007669"/>
    <property type="project" value="UniProtKB-SubCell"/>
</dbReference>
<keyword evidence="2" id="KW-0813">Transport</keyword>
<feature type="non-terminal residue" evidence="10">
    <location>
        <position position="213"/>
    </location>
</feature>
<evidence type="ECO:0000256" key="2">
    <source>
        <dbReference type="ARBA" id="ARBA00022448"/>
    </source>
</evidence>
<dbReference type="InterPro" id="IPR037294">
    <property type="entry name" value="ABC_BtuC-like"/>
</dbReference>
<proteinExistence type="inferred from homology"/>
<comment type="subcellular location">
    <subcellularLocation>
        <location evidence="1">Cell membrane</location>
        <topology evidence="1">Multi-pass membrane protein</topology>
    </subcellularLocation>
</comment>
<dbReference type="PANTHER" id="PTHR11795:SF445">
    <property type="entry name" value="AMINO ACID ABC TRANSPORTER PERMEASE PROTEIN"/>
    <property type="match status" value="1"/>
</dbReference>
<feature type="transmembrane region" description="Helical" evidence="9">
    <location>
        <begin position="140"/>
        <end position="160"/>
    </location>
</feature>
<dbReference type="CDD" id="cd06582">
    <property type="entry name" value="TM_PBP1_LivH_like"/>
    <property type="match status" value="1"/>
</dbReference>
<evidence type="ECO:0000256" key="5">
    <source>
        <dbReference type="ARBA" id="ARBA00022970"/>
    </source>
</evidence>
<dbReference type="InterPro" id="IPR001851">
    <property type="entry name" value="ABC_transp_permease"/>
</dbReference>
<dbReference type="GO" id="GO:0022857">
    <property type="term" value="F:transmembrane transporter activity"/>
    <property type="evidence" value="ECO:0007669"/>
    <property type="project" value="InterPro"/>
</dbReference>
<evidence type="ECO:0000256" key="6">
    <source>
        <dbReference type="ARBA" id="ARBA00022989"/>
    </source>
</evidence>
<dbReference type="PANTHER" id="PTHR11795">
    <property type="entry name" value="BRANCHED-CHAIN AMINO ACID TRANSPORT SYSTEM PERMEASE PROTEIN LIVH"/>
    <property type="match status" value="1"/>
</dbReference>
<name>X1JDU5_9ZZZZ</name>